<dbReference type="RefSeq" id="WP_073141881.1">
    <property type="nucleotide sequence ID" value="NZ_FQWQ01000005.1"/>
</dbReference>
<reference evidence="2 3" key="1">
    <citation type="submission" date="2016-11" db="EMBL/GenBank/DDBJ databases">
        <authorList>
            <person name="Jaros S."/>
            <person name="Januszkiewicz K."/>
            <person name="Wedrychowicz H."/>
        </authorList>
    </citation>
    <scope>NUCLEOTIDE SEQUENCE [LARGE SCALE GENOMIC DNA]</scope>
    <source>
        <strain evidence="2 3">DSM 24574</strain>
    </source>
</reference>
<keyword evidence="1" id="KW-0812">Transmembrane</keyword>
<keyword evidence="1" id="KW-1133">Transmembrane helix</keyword>
<accession>A0A1M5WRZ5</accession>
<evidence type="ECO:0000313" key="3">
    <source>
        <dbReference type="Proteomes" id="UP000184212"/>
    </source>
</evidence>
<feature type="transmembrane region" description="Helical" evidence="1">
    <location>
        <begin position="21"/>
        <end position="45"/>
    </location>
</feature>
<keyword evidence="1" id="KW-0472">Membrane</keyword>
<dbReference type="AlphaFoldDB" id="A0A1M5WRZ5"/>
<evidence type="ECO:0000313" key="2">
    <source>
        <dbReference type="EMBL" id="SHH89884.1"/>
    </source>
</evidence>
<protein>
    <submittedName>
        <fullName evidence="2">Uncharacterized protein</fullName>
    </submittedName>
</protein>
<dbReference type="EMBL" id="FQWQ01000005">
    <property type="protein sequence ID" value="SHH89884.1"/>
    <property type="molecule type" value="Genomic_DNA"/>
</dbReference>
<sequence length="108" mass="11649">MADHTVSSNANARVNTLVKKLISTVLALSIFNMVTGFMPLVLWTFDIEVPGFVSDNGSLIGGAAFGGLMYATMKRNPVALPVCLLTCLTPLYGCILYLLSTTLLQDYE</sequence>
<dbReference type="Proteomes" id="UP000184212">
    <property type="component" value="Unassembled WGS sequence"/>
</dbReference>
<gene>
    <name evidence="2" type="ORF">SAMN04488109_5923</name>
</gene>
<proteinExistence type="predicted"/>
<feature type="transmembrane region" description="Helical" evidence="1">
    <location>
        <begin position="78"/>
        <end position="99"/>
    </location>
</feature>
<keyword evidence="3" id="KW-1185">Reference proteome</keyword>
<dbReference type="OrthoDB" id="9925175at2"/>
<evidence type="ECO:0000256" key="1">
    <source>
        <dbReference type="SAM" id="Phobius"/>
    </source>
</evidence>
<dbReference type="STRING" id="947013.SAMN04488109_5923"/>
<name>A0A1M5WRZ5_9BACT</name>
<organism evidence="2 3">
    <name type="scientific">Chryseolinea serpens</name>
    <dbReference type="NCBI Taxonomy" id="947013"/>
    <lineage>
        <taxon>Bacteria</taxon>
        <taxon>Pseudomonadati</taxon>
        <taxon>Bacteroidota</taxon>
        <taxon>Cytophagia</taxon>
        <taxon>Cytophagales</taxon>
        <taxon>Fulvivirgaceae</taxon>
        <taxon>Chryseolinea</taxon>
    </lineage>
</organism>